<feature type="non-terminal residue" evidence="2">
    <location>
        <position position="183"/>
    </location>
</feature>
<gene>
    <name evidence="2" type="ORF">EZS28_054205</name>
</gene>
<dbReference type="AlphaFoldDB" id="A0A5J4QTT4"/>
<reference evidence="2 3" key="1">
    <citation type="submission" date="2019-03" db="EMBL/GenBank/DDBJ databases">
        <title>Single cell metagenomics reveals metabolic interactions within the superorganism composed of flagellate Streblomastix strix and complex community of Bacteroidetes bacteria on its surface.</title>
        <authorList>
            <person name="Treitli S.C."/>
            <person name="Kolisko M."/>
            <person name="Husnik F."/>
            <person name="Keeling P."/>
            <person name="Hampl V."/>
        </authorList>
    </citation>
    <scope>NUCLEOTIDE SEQUENCE [LARGE SCALE GENOMIC DNA]</scope>
    <source>
        <strain evidence="2">ST1C</strain>
    </source>
</reference>
<evidence type="ECO:0000313" key="2">
    <source>
        <dbReference type="EMBL" id="KAA6324310.1"/>
    </source>
</evidence>
<name>A0A5J4QTT4_9EUKA</name>
<feature type="region of interest" description="Disordered" evidence="1">
    <location>
        <begin position="56"/>
        <end position="89"/>
    </location>
</feature>
<protein>
    <submittedName>
        <fullName evidence="2">Uncharacterized protein</fullName>
    </submittedName>
</protein>
<dbReference type="Proteomes" id="UP000324800">
    <property type="component" value="Unassembled WGS sequence"/>
</dbReference>
<organism evidence="2 3">
    <name type="scientific">Streblomastix strix</name>
    <dbReference type="NCBI Taxonomy" id="222440"/>
    <lineage>
        <taxon>Eukaryota</taxon>
        <taxon>Metamonada</taxon>
        <taxon>Preaxostyla</taxon>
        <taxon>Oxymonadida</taxon>
        <taxon>Streblomastigidae</taxon>
        <taxon>Streblomastix</taxon>
    </lineage>
</organism>
<proteinExistence type="predicted"/>
<accession>A0A5J4QTT4</accession>
<evidence type="ECO:0000313" key="3">
    <source>
        <dbReference type="Proteomes" id="UP000324800"/>
    </source>
</evidence>
<dbReference type="EMBL" id="SNRW01044406">
    <property type="protein sequence ID" value="KAA6324310.1"/>
    <property type="molecule type" value="Genomic_DNA"/>
</dbReference>
<comment type="caution">
    <text evidence="2">The sequence shown here is derived from an EMBL/GenBank/DDBJ whole genome shotgun (WGS) entry which is preliminary data.</text>
</comment>
<evidence type="ECO:0000256" key="1">
    <source>
        <dbReference type="SAM" id="MobiDB-lite"/>
    </source>
</evidence>
<sequence length="183" mass="21552">MNTKLGAKQVNQSQYPICPQKVPKLEPTLTLLATSHPSRSREKWQMQPQLLQTSPQNIPKAARPVQDPRNRNKDSTPIIKQKQSQIPRLTSQISWTEQKGKEERSNGRDLEKCEINKGNREKLDRNGGINSEIFRIMRDNQHERLHPIRIHRRVIRKFEFQQPITLVKDNEIQGNRRRSERIQ</sequence>